<keyword evidence="9" id="KW-0067">ATP-binding</keyword>
<evidence type="ECO:0000256" key="9">
    <source>
        <dbReference type="ARBA" id="ARBA00022840"/>
    </source>
</evidence>
<dbReference type="Proteomes" id="UP000735302">
    <property type="component" value="Unassembled WGS sequence"/>
</dbReference>
<evidence type="ECO:0000256" key="5">
    <source>
        <dbReference type="ARBA" id="ARBA00022679"/>
    </source>
</evidence>
<dbReference type="InterPro" id="IPR001576">
    <property type="entry name" value="Phosphoglycerate_kinase"/>
</dbReference>
<evidence type="ECO:0000256" key="13">
    <source>
        <dbReference type="RuleBase" id="RU000696"/>
    </source>
</evidence>
<keyword evidence="16" id="KW-1185">Reference proteome</keyword>
<keyword evidence="8 12" id="KW-0418">Kinase</keyword>
<dbReference type="GO" id="GO:0005829">
    <property type="term" value="C:cytosol"/>
    <property type="evidence" value="ECO:0007669"/>
    <property type="project" value="TreeGrafter"/>
</dbReference>
<evidence type="ECO:0000256" key="10">
    <source>
        <dbReference type="ARBA" id="ARBA00022842"/>
    </source>
</evidence>
<dbReference type="Gene3D" id="3.40.50.1260">
    <property type="entry name" value="Phosphoglycerate kinase, N-terminal domain"/>
    <property type="match status" value="3"/>
</dbReference>
<dbReference type="GO" id="GO:0006096">
    <property type="term" value="P:glycolytic process"/>
    <property type="evidence" value="ECO:0007669"/>
    <property type="project" value="UniProtKB-KW"/>
</dbReference>
<comment type="catalytic activity">
    <reaction evidence="12">
        <text>(2R)-3-phosphoglycerate + ATP = (2R)-3-phospho-glyceroyl phosphate + ADP</text>
        <dbReference type="Rhea" id="RHEA:14801"/>
        <dbReference type="ChEBI" id="CHEBI:30616"/>
        <dbReference type="ChEBI" id="CHEBI:57604"/>
        <dbReference type="ChEBI" id="CHEBI:58272"/>
        <dbReference type="ChEBI" id="CHEBI:456216"/>
        <dbReference type="EC" id="2.7.2.3"/>
    </reaction>
</comment>
<dbReference type="Pfam" id="PF00162">
    <property type="entry name" value="PGK"/>
    <property type="match status" value="2"/>
</dbReference>
<evidence type="ECO:0000256" key="8">
    <source>
        <dbReference type="ARBA" id="ARBA00022777"/>
    </source>
</evidence>
<keyword evidence="11" id="KW-0324">Glycolysis</keyword>
<dbReference type="AlphaFoldDB" id="A0AAV3ZEH7"/>
<name>A0AAV3ZEH7_9GAST</name>
<dbReference type="EMBL" id="BLXT01002363">
    <property type="protein sequence ID" value="GFN93691.1"/>
    <property type="molecule type" value="Genomic_DNA"/>
</dbReference>
<feature type="region of interest" description="Disordered" evidence="14">
    <location>
        <begin position="216"/>
        <end position="250"/>
    </location>
</feature>
<dbReference type="SUPFAM" id="SSF53748">
    <property type="entry name" value="Phosphoglycerate kinase"/>
    <property type="match status" value="3"/>
</dbReference>
<keyword evidence="7" id="KW-0547">Nucleotide-binding</keyword>
<protein>
    <recommendedName>
        <fullName evidence="4 12">Phosphoglycerate kinase</fullName>
        <ecNumber evidence="4 12">2.7.2.3</ecNumber>
    </recommendedName>
</protein>
<dbReference type="GO" id="GO:0004618">
    <property type="term" value="F:phosphoglycerate kinase activity"/>
    <property type="evidence" value="ECO:0007669"/>
    <property type="project" value="UniProtKB-EC"/>
</dbReference>
<dbReference type="GO" id="GO:0005524">
    <property type="term" value="F:ATP binding"/>
    <property type="evidence" value="ECO:0007669"/>
    <property type="project" value="UniProtKB-KW"/>
</dbReference>
<keyword evidence="10" id="KW-0460">Magnesium</keyword>
<sequence>MGATTIIGGGDTATCAKKFDAVDKVTHVSTGGGASLELLEGKVLPGIQALSNLPGRKASYHVRPMRTCPLANKRVGIRLDLDVPVSRDEDGKLIVRDHRKLAGPALTIQKALRMAARSIVILGHRGNPEGQIDPELTLQPVAQALEELLKRPVTLLPDISGDETELQCMDPWPGSVFLLENLRFHPEEEGIENSRVQPKEDDTLITGTPSRVAVEEDGLVQEESGNEEEEAKQETKEENANALDEEDENKEVNETVYEPSFAEKVSAFRQALSRLVDVYIADDFSMIQQSHSSVVGVQAGVRACGPQVEKELEFFANHLQSPDRPLVAILGGNKIKEKFSLIPGLLDTVDEIIIGGALAFPFLAAMANMPIGDSLSDSSVTAQVSDLMEIAEIKGVTIHLPEDFVLGSSPDNEDTHSVANTEEGIPDGKMGLDIGERSRAKFIEIIADAKTVVWSGTMGVIEEEKLAGGTWDLLSALTHAKFKGSISVLAGDHIVAYANTLREDLEEIDMTHMTSVATMMLLAGETLPGLAVLEPGFKPVSKIISCHTV</sequence>
<reference evidence="15 16" key="1">
    <citation type="journal article" date="2021" name="Elife">
        <title>Chloroplast acquisition without the gene transfer in kleptoplastic sea slugs, Plakobranchus ocellatus.</title>
        <authorList>
            <person name="Maeda T."/>
            <person name="Takahashi S."/>
            <person name="Yoshida T."/>
            <person name="Shimamura S."/>
            <person name="Takaki Y."/>
            <person name="Nagai Y."/>
            <person name="Toyoda A."/>
            <person name="Suzuki Y."/>
            <person name="Arimoto A."/>
            <person name="Ishii H."/>
            <person name="Satoh N."/>
            <person name="Nishiyama T."/>
            <person name="Hasebe M."/>
            <person name="Maruyama T."/>
            <person name="Minagawa J."/>
            <person name="Obokata J."/>
            <person name="Shigenobu S."/>
        </authorList>
    </citation>
    <scope>NUCLEOTIDE SEQUENCE [LARGE SCALE GENOMIC DNA]</scope>
</reference>
<comment type="pathway">
    <text evidence="2 12">Carbohydrate degradation; glycolysis; pyruvate from D-glyceraldehyde 3-phosphate: step 2/5.</text>
</comment>
<evidence type="ECO:0000256" key="11">
    <source>
        <dbReference type="ARBA" id="ARBA00023152"/>
    </source>
</evidence>
<evidence type="ECO:0000256" key="14">
    <source>
        <dbReference type="SAM" id="MobiDB-lite"/>
    </source>
</evidence>
<evidence type="ECO:0000256" key="7">
    <source>
        <dbReference type="ARBA" id="ARBA00022741"/>
    </source>
</evidence>
<proteinExistence type="inferred from homology"/>
<comment type="cofactor">
    <cofactor evidence="1">
        <name>Mg(2+)</name>
        <dbReference type="ChEBI" id="CHEBI:18420"/>
    </cofactor>
</comment>
<organism evidence="15 16">
    <name type="scientific">Plakobranchus ocellatus</name>
    <dbReference type="NCBI Taxonomy" id="259542"/>
    <lineage>
        <taxon>Eukaryota</taxon>
        <taxon>Metazoa</taxon>
        <taxon>Spiralia</taxon>
        <taxon>Lophotrochozoa</taxon>
        <taxon>Mollusca</taxon>
        <taxon>Gastropoda</taxon>
        <taxon>Heterobranchia</taxon>
        <taxon>Euthyneura</taxon>
        <taxon>Panpulmonata</taxon>
        <taxon>Sacoglossa</taxon>
        <taxon>Placobranchoidea</taxon>
        <taxon>Plakobranchidae</taxon>
        <taxon>Plakobranchus</taxon>
    </lineage>
</organism>
<evidence type="ECO:0000256" key="12">
    <source>
        <dbReference type="RuleBase" id="RU000532"/>
    </source>
</evidence>
<dbReference type="EC" id="2.7.2.3" evidence="4 12"/>
<evidence type="ECO:0000256" key="2">
    <source>
        <dbReference type="ARBA" id="ARBA00004838"/>
    </source>
</evidence>
<accession>A0AAV3ZEH7</accession>
<evidence type="ECO:0000313" key="15">
    <source>
        <dbReference type="EMBL" id="GFN93691.1"/>
    </source>
</evidence>
<keyword evidence="6" id="KW-0479">Metal-binding</keyword>
<dbReference type="PANTHER" id="PTHR11406">
    <property type="entry name" value="PHOSPHOGLYCERATE KINASE"/>
    <property type="match status" value="1"/>
</dbReference>
<dbReference type="PRINTS" id="PR00477">
    <property type="entry name" value="PHGLYCKINASE"/>
</dbReference>
<comment type="subunit">
    <text evidence="13">Monomer.</text>
</comment>
<keyword evidence="5 12" id="KW-0808">Transferase</keyword>
<dbReference type="GO" id="GO:0046872">
    <property type="term" value="F:metal ion binding"/>
    <property type="evidence" value="ECO:0007669"/>
    <property type="project" value="UniProtKB-KW"/>
</dbReference>
<dbReference type="PANTHER" id="PTHR11406:SF0">
    <property type="entry name" value="PHOSPHOGLYCERATE KINASE"/>
    <property type="match status" value="1"/>
</dbReference>
<dbReference type="GO" id="GO:0006094">
    <property type="term" value="P:gluconeogenesis"/>
    <property type="evidence" value="ECO:0007669"/>
    <property type="project" value="TreeGrafter"/>
</dbReference>
<comment type="similarity">
    <text evidence="3 12">Belongs to the phosphoglycerate kinase family.</text>
</comment>
<evidence type="ECO:0000256" key="3">
    <source>
        <dbReference type="ARBA" id="ARBA00008982"/>
    </source>
</evidence>
<comment type="caution">
    <text evidence="15">The sequence shown here is derived from an EMBL/GenBank/DDBJ whole genome shotgun (WGS) entry which is preliminary data.</text>
</comment>
<dbReference type="InterPro" id="IPR036043">
    <property type="entry name" value="Phosphoglycerate_kinase_sf"/>
</dbReference>
<evidence type="ECO:0000313" key="16">
    <source>
        <dbReference type="Proteomes" id="UP000735302"/>
    </source>
</evidence>
<dbReference type="GO" id="GO:0043531">
    <property type="term" value="F:ADP binding"/>
    <property type="evidence" value="ECO:0007669"/>
    <property type="project" value="TreeGrafter"/>
</dbReference>
<evidence type="ECO:0000256" key="4">
    <source>
        <dbReference type="ARBA" id="ARBA00013061"/>
    </source>
</evidence>
<dbReference type="FunFam" id="3.40.50.1260:FF:000031">
    <property type="entry name" value="Phosphoglycerate kinase 1"/>
    <property type="match status" value="1"/>
</dbReference>
<evidence type="ECO:0000256" key="6">
    <source>
        <dbReference type="ARBA" id="ARBA00022723"/>
    </source>
</evidence>
<feature type="compositionally biased region" description="Acidic residues" evidence="14">
    <location>
        <begin position="216"/>
        <end position="231"/>
    </location>
</feature>
<evidence type="ECO:0000256" key="1">
    <source>
        <dbReference type="ARBA" id="ARBA00001946"/>
    </source>
</evidence>
<feature type="region of interest" description="Disordered" evidence="14">
    <location>
        <begin position="409"/>
        <end position="430"/>
    </location>
</feature>
<gene>
    <name evidence="15" type="ORF">PoB_002019700</name>
</gene>
<dbReference type="InterPro" id="IPR015824">
    <property type="entry name" value="Phosphoglycerate_kinase_N"/>
</dbReference>